<feature type="compositionally biased region" description="Basic and acidic residues" evidence="1">
    <location>
        <begin position="24"/>
        <end position="43"/>
    </location>
</feature>
<keyword evidence="3" id="KW-1185">Reference proteome</keyword>
<name>A0A9N9FR73_FUNMO</name>
<feature type="region of interest" description="Disordered" evidence="1">
    <location>
        <begin position="24"/>
        <end position="85"/>
    </location>
</feature>
<organism evidence="2 3">
    <name type="scientific">Funneliformis mosseae</name>
    <name type="common">Endomycorrhizal fungus</name>
    <name type="synonym">Glomus mosseae</name>
    <dbReference type="NCBI Taxonomy" id="27381"/>
    <lineage>
        <taxon>Eukaryota</taxon>
        <taxon>Fungi</taxon>
        <taxon>Fungi incertae sedis</taxon>
        <taxon>Mucoromycota</taxon>
        <taxon>Glomeromycotina</taxon>
        <taxon>Glomeromycetes</taxon>
        <taxon>Glomerales</taxon>
        <taxon>Glomeraceae</taxon>
        <taxon>Funneliformis</taxon>
    </lineage>
</organism>
<comment type="caution">
    <text evidence="2">The sequence shown here is derived from an EMBL/GenBank/DDBJ whole genome shotgun (WGS) entry which is preliminary data.</text>
</comment>
<sequence length="85" mass="9794">MVHGGSVLPPVFIQVEKIADTEDDRSYKCKCEQDNEDEIKQYEQESESNDDSSYDLSYEIQQPYSPKDSFFKDTESENSVITNIS</sequence>
<dbReference type="Proteomes" id="UP000789375">
    <property type="component" value="Unassembled WGS sequence"/>
</dbReference>
<proteinExistence type="predicted"/>
<accession>A0A9N9FR73</accession>
<dbReference type="EMBL" id="CAJVPP010001354">
    <property type="protein sequence ID" value="CAG8550678.1"/>
    <property type="molecule type" value="Genomic_DNA"/>
</dbReference>
<protein>
    <submittedName>
        <fullName evidence="2">3499_t:CDS:1</fullName>
    </submittedName>
</protein>
<gene>
    <name evidence="2" type="ORF">FMOSSE_LOCUS6451</name>
</gene>
<evidence type="ECO:0000256" key="1">
    <source>
        <dbReference type="SAM" id="MobiDB-lite"/>
    </source>
</evidence>
<evidence type="ECO:0000313" key="3">
    <source>
        <dbReference type="Proteomes" id="UP000789375"/>
    </source>
</evidence>
<evidence type="ECO:0000313" key="2">
    <source>
        <dbReference type="EMBL" id="CAG8550678.1"/>
    </source>
</evidence>
<reference evidence="2" key="1">
    <citation type="submission" date="2021-06" db="EMBL/GenBank/DDBJ databases">
        <authorList>
            <person name="Kallberg Y."/>
            <person name="Tangrot J."/>
            <person name="Rosling A."/>
        </authorList>
    </citation>
    <scope>NUCLEOTIDE SEQUENCE</scope>
    <source>
        <strain evidence="2">87-6 pot B 2015</strain>
    </source>
</reference>
<feature type="compositionally biased region" description="Acidic residues" evidence="1">
    <location>
        <begin position="44"/>
        <end position="53"/>
    </location>
</feature>
<dbReference type="AlphaFoldDB" id="A0A9N9FR73"/>